<comment type="similarity">
    <text evidence="1">Belongs to the glycosyltransferase 2 family.</text>
</comment>
<dbReference type="Pfam" id="PF00535">
    <property type="entry name" value="Glycos_transf_2"/>
    <property type="match status" value="1"/>
</dbReference>
<dbReference type="CDD" id="cd04186">
    <property type="entry name" value="GT_2_like_c"/>
    <property type="match status" value="1"/>
</dbReference>
<accession>A0A1N7R8C3</accession>
<protein>
    <recommendedName>
        <fullName evidence="4">Glycosyltransferase 2-like domain-containing protein</fullName>
    </recommendedName>
</protein>
<proteinExistence type="inferred from homology"/>
<dbReference type="AlphaFoldDB" id="A0A1N7R8C3"/>
<dbReference type="STRING" id="477680.SAMN05421788_110144"/>
<dbReference type="InterPro" id="IPR029044">
    <property type="entry name" value="Nucleotide-diphossugar_trans"/>
</dbReference>
<dbReference type="InterPro" id="IPR001173">
    <property type="entry name" value="Glyco_trans_2-like"/>
</dbReference>
<sequence length="357" mass="40729">MTYGAECYFPRRTFDKTICLNPPEVAIVILNYNGRNYLEKFLPSVLASTYTNKRVIVADNASLDDSVAFVKANFPQVELILNTSNYGFAGGYNKALEQVKSDYYVLLNSDVEVTPNWIEPVITLMQQDSAIKVCQPKLLDYHRKDYFEYAGASGGWLDFLGYPLARGRVFETLEKDKQQYNDPIPIFWASGAAMFIEADVYHAAGGLDEYFFAHQEEIDLCWRVQLAGHKLYCCPASVVYHVGGGTLPKGHRKTYLNFRNNIIMLLKNLPASEKIWKIPFRILLDWAFAFKCILSGDTNSVKAIFKAHYDVIAWTKTEKAFRPVAIKPMRQLAGVVERSIVWAYFLKGRKIFTEIVQ</sequence>
<feature type="domain" description="Glycosyltransferase 2-like" evidence="4">
    <location>
        <begin position="27"/>
        <end position="138"/>
    </location>
</feature>
<name>A0A1N7R8C3_9BACT</name>
<dbReference type="OrthoDB" id="9771846at2"/>
<evidence type="ECO:0000313" key="5">
    <source>
        <dbReference type="EMBL" id="SIT31361.1"/>
    </source>
</evidence>
<evidence type="ECO:0000256" key="3">
    <source>
        <dbReference type="ARBA" id="ARBA00022679"/>
    </source>
</evidence>
<evidence type="ECO:0000313" key="6">
    <source>
        <dbReference type="Proteomes" id="UP000186917"/>
    </source>
</evidence>
<dbReference type="Gene3D" id="3.90.550.10">
    <property type="entry name" value="Spore Coat Polysaccharide Biosynthesis Protein SpsA, Chain A"/>
    <property type="match status" value="1"/>
</dbReference>
<gene>
    <name evidence="5" type="ORF">SAMN05421788_110144</name>
</gene>
<keyword evidence="6" id="KW-1185">Reference proteome</keyword>
<dbReference type="GO" id="GO:0016757">
    <property type="term" value="F:glycosyltransferase activity"/>
    <property type="evidence" value="ECO:0007669"/>
    <property type="project" value="UniProtKB-KW"/>
</dbReference>
<dbReference type="PANTHER" id="PTHR43179:SF12">
    <property type="entry name" value="GALACTOFURANOSYLTRANSFERASE GLFT2"/>
    <property type="match status" value="1"/>
</dbReference>
<keyword evidence="2" id="KW-0328">Glycosyltransferase</keyword>
<evidence type="ECO:0000259" key="4">
    <source>
        <dbReference type="Pfam" id="PF00535"/>
    </source>
</evidence>
<keyword evidence="3" id="KW-0808">Transferase</keyword>
<dbReference type="EMBL" id="FTOR01000010">
    <property type="protein sequence ID" value="SIT31361.1"/>
    <property type="molecule type" value="Genomic_DNA"/>
</dbReference>
<reference evidence="6" key="1">
    <citation type="submission" date="2017-01" db="EMBL/GenBank/DDBJ databases">
        <authorList>
            <person name="Varghese N."/>
            <person name="Submissions S."/>
        </authorList>
    </citation>
    <scope>NUCLEOTIDE SEQUENCE [LARGE SCALE GENOMIC DNA]</scope>
    <source>
        <strain evidence="6">DSM 21054</strain>
    </source>
</reference>
<dbReference type="SUPFAM" id="SSF53448">
    <property type="entry name" value="Nucleotide-diphospho-sugar transferases"/>
    <property type="match status" value="1"/>
</dbReference>
<dbReference type="Proteomes" id="UP000186917">
    <property type="component" value="Unassembled WGS sequence"/>
</dbReference>
<evidence type="ECO:0000256" key="1">
    <source>
        <dbReference type="ARBA" id="ARBA00006739"/>
    </source>
</evidence>
<organism evidence="5 6">
    <name type="scientific">Filimonas lacunae</name>
    <dbReference type="NCBI Taxonomy" id="477680"/>
    <lineage>
        <taxon>Bacteria</taxon>
        <taxon>Pseudomonadati</taxon>
        <taxon>Bacteroidota</taxon>
        <taxon>Chitinophagia</taxon>
        <taxon>Chitinophagales</taxon>
        <taxon>Chitinophagaceae</taxon>
        <taxon>Filimonas</taxon>
    </lineage>
</organism>
<dbReference type="PANTHER" id="PTHR43179">
    <property type="entry name" value="RHAMNOSYLTRANSFERASE WBBL"/>
    <property type="match status" value="1"/>
</dbReference>
<evidence type="ECO:0000256" key="2">
    <source>
        <dbReference type="ARBA" id="ARBA00022676"/>
    </source>
</evidence>